<proteinExistence type="predicted"/>
<protein>
    <submittedName>
        <fullName evidence="1">Uncharacterized protein</fullName>
    </submittedName>
</protein>
<dbReference type="Proteomes" id="UP000790709">
    <property type="component" value="Unassembled WGS sequence"/>
</dbReference>
<keyword evidence="2" id="KW-1185">Reference proteome</keyword>
<dbReference type="EMBL" id="MU266393">
    <property type="protein sequence ID" value="KAH7925863.1"/>
    <property type="molecule type" value="Genomic_DNA"/>
</dbReference>
<name>A0ACB8BKT8_9AGAM</name>
<reference evidence="1" key="1">
    <citation type="journal article" date="2021" name="New Phytol.">
        <title>Evolutionary innovations through gain and loss of genes in the ectomycorrhizal Boletales.</title>
        <authorList>
            <person name="Wu G."/>
            <person name="Miyauchi S."/>
            <person name="Morin E."/>
            <person name="Kuo A."/>
            <person name="Drula E."/>
            <person name="Varga T."/>
            <person name="Kohler A."/>
            <person name="Feng B."/>
            <person name="Cao Y."/>
            <person name="Lipzen A."/>
            <person name="Daum C."/>
            <person name="Hundley H."/>
            <person name="Pangilinan J."/>
            <person name="Johnson J."/>
            <person name="Barry K."/>
            <person name="LaButti K."/>
            <person name="Ng V."/>
            <person name="Ahrendt S."/>
            <person name="Min B."/>
            <person name="Choi I.G."/>
            <person name="Park H."/>
            <person name="Plett J.M."/>
            <person name="Magnuson J."/>
            <person name="Spatafora J.W."/>
            <person name="Nagy L.G."/>
            <person name="Henrissat B."/>
            <person name="Grigoriev I.V."/>
            <person name="Yang Z.L."/>
            <person name="Xu J."/>
            <person name="Martin F.M."/>
        </authorList>
    </citation>
    <scope>NUCLEOTIDE SEQUENCE</scope>
    <source>
        <strain evidence="1">KUC20120723A-06</strain>
    </source>
</reference>
<evidence type="ECO:0000313" key="1">
    <source>
        <dbReference type="EMBL" id="KAH7925863.1"/>
    </source>
</evidence>
<accession>A0ACB8BKT8</accession>
<evidence type="ECO:0000313" key="2">
    <source>
        <dbReference type="Proteomes" id="UP000790709"/>
    </source>
</evidence>
<organism evidence="1 2">
    <name type="scientific">Leucogyrophana mollusca</name>
    <dbReference type="NCBI Taxonomy" id="85980"/>
    <lineage>
        <taxon>Eukaryota</taxon>
        <taxon>Fungi</taxon>
        <taxon>Dikarya</taxon>
        <taxon>Basidiomycota</taxon>
        <taxon>Agaricomycotina</taxon>
        <taxon>Agaricomycetes</taxon>
        <taxon>Agaricomycetidae</taxon>
        <taxon>Boletales</taxon>
        <taxon>Boletales incertae sedis</taxon>
        <taxon>Leucogyrophana</taxon>
    </lineage>
</organism>
<gene>
    <name evidence="1" type="ORF">BV22DRAFT_1128635</name>
</gene>
<sequence length="207" mass="22283">MGSKRGTTAACDQGNRDTRKKPRLAADAGSATAAEGTPKDAANSSSNMSSTVDEDLDNGRLLSTTSVEAQSDAVDRNNVKAEDSVAKEGAQSIVVQVQDNSPSAVSTIRSVIPNPVEPVLFDAVYNARDTLKAKSEMAQYCVTDLKPRALILLEAKFTRYRIKDNGRWNSKAQLEMESISLLHSAEYGDFEDGEDTAEFCDLGDLSI</sequence>
<comment type="caution">
    <text evidence="1">The sequence shown here is derived from an EMBL/GenBank/DDBJ whole genome shotgun (WGS) entry which is preliminary data.</text>
</comment>